<accession>A0AAV5J7K8</accession>
<name>A0AAV5J7K8_9ROSI</name>
<dbReference type="Proteomes" id="UP001054252">
    <property type="component" value="Unassembled WGS sequence"/>
</dbReference>
<dbReference type="AlphaFoldDB" id="A0AAV5J7K8"/>
<reference evidence="1 2" key="1">
    <citation type="journal article" date="2021" name="Commun. Biol.">
        <title>The genome of Shorea leprosula (Dipterocarpaceae) highlights the ecological relevance of drought in aseasonal tropical rainforests.</title>
        <authorList>
            <person name="Ng K.K.S."/>
            <person name="Kobayashi M.J."/>
            <person name="Fawcett J.A."/>
            <person name="Hatakeyama M."/>
            <person name="Paape T."/>
            <person name="Ng C.H."/>
            <person name="Ang C.C."/>
            <person name="Tnah L.H."/>
            <person name="Lee C.T."/>
            <person name="Nishiyama T."/>
            <person name="Sese J."/>
            <person name="O'Brien M.J."/>
            <person name="Copetti D."/>
            <person name="Mohd Noor M.I."/>
            <person name="Ong R.C."/>
            <person name="Putra M."/>
            <person name="Sireger I.Z."/>
            <person name="Indrioko S."/>
            <person name="Kosugi Y."/>
            <person name="Izuno A."/>
            <person name="Isagi Y."/>
            <person name="Lee S.L."/>
            <person name="Shimizu K.K."/>
        </authorList>
    </citation>
    <scope>NUCLEOTIDE SEQUENCE [LARGE SCALE GENOMIC DNA]</scope>
    <source>
        <strain evidence="1">214</strain>
    </source>
</reference>
<comment type="caution">
    <text evidence="1">The sequence shown here is derived from an EMBL/GenBank/DDBJ whole genome shotgun (WGS) entry which is preliminary data.</text>
</comment>
<proteinExistence type="predicted"/>
<evidence type="ECO:0000313" key="2">
    <source>
        <dbReference type="Proteomes" id="UP001054252"/>
    </source>
</evidence>
<gene>
    <name evidence="1" type="ORF">SLEP1_g18762</name>
</gene>
<evidence type="ECO:0000313" key="1">
    <source>
        <dbReference type="EMBL" id="GKV06945.1"/>
    </source>
</evidence>
<protein>
    <submittedName>
        <fullName evidence="1">Uncharacterized protein</fullName>
    </submittedName>
</protein>
<dbReference type="EMBL" id="BPVZ01000026">
    <property type="protein sequence ID" value="GKV06945.1"/>
    <property type="molecule type" value="Genomic_DNA"/>
</dbReference>
<sequence>MNLEIFDHVEIDRNSIGIGSSRSFCQLALRSSARFYASEVSKLW</sequence>
<organism evidence="1 2">
    <name type="scientific">Rubroshorea leprosula</name>
    <dbReference type="NCBI Taxonomy" id="152421"/>
    <lineage>
        <taxon>Eukaryota</taxon>
        <taxon>Viridiplantae</taxon>
        <taxon>Streptophyta</taxon>
        <taxon>Embryophyta</taxon>
        <taxon>Tracheophyta</taxon>
        <taxon>Spermatophyta</taxon>
        <taxon>Magnoliopsida</taxon>
        <taxon>eudicotyledons</taxon>
        <taxon>Gunneridae</taxon>
        <taxon>Pentapetalae</taxon>
        <taxon>rosids</taxon>
        <taxon>malvids</taxon>
        <taxon>Malvales</taxon>
        <taxon>Dipterocarpaceae</taxon>
        <taxon>Rubroshorea</taxon>
    </lineage>
</organism>
<keyword evidence="2" id="KW-1185">Reference proteome</keyword>